<reference evidence="1 2" key="1">
    <citation type="submission" date="2015-02" db="EMBL/GenBank/DDBJ databases">
        <title>Genome Sequence of Jannaschia aquimarina DSM28248, a member of the Roseobacter clade.</title>
        <authorList>
            <person name="Voget S."/>
            <person name="Daniel R."/>
        </authorList>
    </citation>
    <scope>NUCLEOTIDE SEQUENCE [LARGE SCALE GENOMIC DNA]</scope>
    <source>
        <strain evidence="1 2">GSW-M26</strain>
    </source>
</reference>
<dbReference type="STRING" id="935700.jaqu_34730"/>
<dbReference type="PATRIC" id="fig|935700.4.peg.3582"/>
<name>A0A0D1EH19_9RHOB</name>
<keyword evidence="2" id="KW-1185">Reference proteome</keyword>
<dbReference type="AlphaFoldDB" id="A0A0D1EH19"/>
<dbReference type="Proteomes" id="UP000032232">
    <property type="component" value="Unassembled WGS sequence"/>
</dbReference>
<gene>
    <name evidence="1" type="ORF">jaqu_34730</name>
</gene>
<evidence type="ECO:0008006" key="3">
    <source>
        <dbReference type="Google" id="ProtNLM"/>
    </source>
</evidence>
<evidence type="ECO:0000313" key="1">
    <source>
        <dbReference type="EMBL" id="KIT15145.1"/>
    </source>
</evidence>
<comment type="caution">
    <text evidence="1">The sequence shown here is derived from an EMBL/GenBank/DDBJ whole genome shotgun (WGS) entry which is preliminary data.</text>
</comment>
<accession>A0A0D1EH19</accession>
<proteinExistence type="predicted"/>
<sequence length="374" mass="42364">MNSVERIVFTGDFLRPSIAGLLPTQHENILWLRKAVGVPVEMATGLPQEILHWDHRWQNGSRVDATTISAVYQMMGIRRGIHDWPRLFDAETLPPMLEDLLDRWFLKSFVIGFELPRWLVSFLSRRDVPFVDVSLSPIRFMDDLLFEVSASHEAGTAAIRSHGVPEDLIRLQAGVLASNVAKSFPSPPRPNTLLILLQTRYDKVLIRDGRFVSLLDRLDELERVAAEYDNVLIKAHPLETQEEVIDAISARLDGVRHTTENFYRLVSHDGLRGVAALSSSGVHEASWFGKRGHYLIEGFTRDTFTVGQEGFDVGDAILMPDFWRDVLGSMGLPVTEKDGLRLPSKPNRFRQQLRSAWGFNEVDTDIPASWARTE</sequence>
<protein>
    <recommendedName>
        <fullName evidence="3">Capsule polysaccharide biosynthesis protein</fullName>
    </recommendedName>
</protein>
<organism evidence="1 2">
    <name type="scientific">Jannaschia aquimarina</name>
    <dbReference type="NCBI Taxonomy" id="935700"/>
    <lineage>
        <taxon>Bacteria</taxon>
        <taxon>Pseudomonadati</taxon>
        <taxon>Pseudomonadota</taxon>
        <taxon>Alphaproteobacteria</taxon>
        <taxon>Rhodobacterales</taxon>
        <taxon>Roseobacteraceae</taxon>
        <taxon>Jannaschia</taxon>
    </lineage>
</organism>
<evidence type="ECO:0000313" key="2">
    <source>
        <dbReference type="Proteomes" id="UP000032232"/>
    </source>
</evidence>
<dbReference type="EMBL" id="JYFE01000060">
    <property type="protein sequence ID" value="KIT15145.1"/>
    <property type="molecule type" value="Genomic_DNA"/>
</dbReference>